<dbReference type="EMBL" id="JACCHJ010000001">
    <property type="protein sequence ID" value="NYK09071.1"/>
    <property type="molecule type" value="Genomic_DNA"/>
</dbReference>
<reference evidence="3 4" key="1">
    <citation type="submission" date="2020-07" db="EMBL/GenBank/DDBJ databases">
        <title>Sequencing the genomes of 1000 actinobacteria strains.</title>
        <authorList>
            <person name="Klenk H.-P."/>
        </authorList>
    </citation>
    <scope>NUCLEOTIDE SEQUENCE [LARGE SCALE GENOMIC DNA]</scope>
    <source>
        <strain evidence="3 4">DSM 15166</strain>
    </source>
</reference>
<dbReference type="AlphaFoldDB" id="A0A853DRT5"/>
<sequence>MQRTFDISKPLKFNDGEYYVTEVLGGQYRLWNPSTDEYSMMAAWELPKRLAEPLTRLVANPRQLEIMPDDERENVTFWAEHIRELDTGCKWAGADFNPTYDPKTSLNDRISAKLRELESLGRATSRSTIIRKRKKLRAGGVTALIDGRELRTETPVDGADQRIVDALRKRAAIASKNSTITKLAHIAEAIAEVKTLDPSIEIPSEATLRRWFNYVSTGKRISKSSQSRKSLASVPKRSFGDTRKYFPGQFTEIDSTMLDCFVYDEDNNIGRPILTMLIDVCTRSIIAWTFRLIAAKAVDHSFLIAEALTPPQLRPNAGSAWQDLQLRFPWVDLVSVEDRAALDDTMPFIRPQTITIDWGTDYHGTAFEATCEAYGIDMLYAAPGTPTDKGHVERAFGTVKGFVEHIATFTGGAPGHRGDIEDRPIFDLVSLDAAFGEWRTRVYQNTPNDGLFDPYRPGVTLTPNQMYMATWDLAPMQPVPMDKIDYIGLLQPDRRTIQAQGMQVNKRFYDSIQLQALRSASPRMDESGNAINDWEIRVHPHDPRAIWVRTPGNEWLEVPWRHRSAVNQPHQSQLWNEAQRIRDAYPTKFSPLERRLATIDILTEANKSDATIRKIRAQQKAAKTMAEIGGVPMPEPTALELEPARSMEQEPAELDQIDNDLEPYTGGNWK</sequence>
<accession>A0A853DRT5</accession>
<evidence type="ECO:0000259" key="2">
    <source>
        <dbReference type="PROSITE" id="PS50994"/>
    </source>
</evidence>
<dbReference type="SUPFAM" id="SSF53098">
    <property type="entry name" value="Ribonuclease H-like"/>
    <property type="match status" value="1"/>
</dbReference>
<evidence type="ECO:0000256" key="1">
    <source>
        <dbReference type="SAM" id="MobiDB-lite"/>
    </source>
</evidence>
<comment type="caution">
    <text evidence="3">The sequence shown here is derived from an EMBL/GenBank/DDBJ whole genome shotgun (WGS) entry which is preliminary data.</text>
</comment>
<dbReference type="Proteomes" id="UP000521075">
    <property type="component" value="Unassembled WGS sequence"/>
</dbReference>
<gene>
    <name evidence="3" type="ORF">HNR14_000952</name>
</gene>
<proteinExistence type="predicted"/>
<dbReference type="GO" id="GO:0003676">
    <property type="term" value="F:nucleic acid binding"/>
    <property type="evidence" value="ECO:0007669"/>
    <property type="project" value="InterPro"/>
</dbReference>
<dbReference type="InterPro" id="IPR001584">
    <property type="entry name" value="Integrase_cat-core"/>
</dbReference>
<protein>
    <submittedName>
        <fullName evidence="3">Transposase InsO family protein</fullName>
    </submittedName>
</protein>
<dbReference type="PROSITE" id="PS50994">
    <property type="entry name" value="INTEGRASE"/>
    <property type="match status" value="1"/>
</dbReference>
<dbReference type="InterPro" id="IPR012337">
    <property type="entry name" value="RNaseH-like_sf"/>
</dbReference>
<dbReference type="GO" id="GO:0015074">
    <property type="term" value="P:DNA integration"/>
    <property type="evidence" value="ECO:0007669"/>
    <property type="project" value="InterPro"/>
</dbReference>
<organism evidence="3 4">
    <name type="scientific">Leifsonia naganoensis</name>
    <dbReference type="NCBI Taxonomy" id="150025"/>
    <lineage>
        <taxon>Bacteria</taxon>
        <taxon>Bacillati</taxon>
        <taxon>Actinomycetota</taxon>
        <taxon>Actinomycetes</taxon>
        <taxon>Micrococcales</taxon>
        <taxon>Microbacteriaceae</taxon>
        <taxon>Leifsonia</taxon>
    </lineage>
</organism>
<dbReference type="Gene3D" id="3.30.420.10">
    <property type="entry name" value="Ribonuclease H-like superfamily/Ribonuclease H"/>
    <property type="match status" value="1"/>
</dbReference>
<feature type="region of interest" description="Disordered" evidence="1">
    <location>
        <begin position="644"/>
        <end position="670"/>
    </location>
</feature>
<name>A0A853DRT5_9MICO</name>
<evidence type="ECO:0000313" key="4">
    <source>
        <dbReference type="Proteomes" id="UP000521075"/>
    </source>
</evidence>
<keyword evidence="4" id="KW-1185">Reference proteome</keyword>
<dbReference type="InterPro" id="IPR036397">
    <property type="entry name" value="RNaseH_sf"/>
</dbReference>
<dbReference type="RefSeq" id="WP_179700103.1">
    <property type="nucleotide sequence ID" value="NZ_BAAAHA010000004.1"/>
</dbReference>
<feature type="domain" description="Integrase catalytic" evidence="2">
    <location>
        <begin position="243"/>
        <end position="455"/>
    </location>
</feature>
<evidence type="ECO:0000313" key="3">
    <source>
        <dbReference type="EMBL" id="NYK09071.1"/>
    </source>
</evidence>
<feature type="compositionally biased region" description="Acidic residues" evidence="1">
    <location>
        <begin position="650"/>
        <end position="661"/>
    </location>
</feature>